<keyword evidence="6 8" id="KW-0472">Membrane</keyword>
<keyword evidence="3" id="KW-1003">Cell membrane</keyword>
<dbReference type="GO" id="GO:0050916">
    <property type="term" value="P:sensory perception of sweet taste"/>
    <property type="evidence" value="ECO:0007669"/>
    <property type="project" value="UniProtKB-ARBA"/>
</dbReference>
<evidence type="ECO:0000256" key="1">
    <source>
        <dbReference type="ARBA" id="ARBA00004651"/>
    </source>
</evidence>
<keyword evidence="5 8" id="KW-1133">Transmembrane helix</keyword>
<proteinExistence type="inferred from homology"/>
<comment type="subcellular location">
    <subcellularLocation>
        <location evidence="1">Cell membrane</location>
        <topology evidence="1">Multi-pass membrane protein</topology>
    </subcellularLocation>
</comment>
<evidence type="ECO:0000256" key="6">
    <source>
        <dbReference type="ARBA" id="ARBA00023136"/>
    </source>
</evidence>
<dbReference type="OrthoDB" id="5800391at2759"/>
<comment type="similarity">
    <text evidence="2">Belongs to the insect chemoreceptor superfamily. Gustatory receptor (GR) family. Gr5a subfamily.</text>
</comment>
<dbReference type="Pfam" id="PF06151">
    <property type="entry name" value="Trehalose_recp"/>
    <property type="match status" value="1"/>
</dbReference>
<dbReference type="GO" id="GO:0008527">
    <property type="term" value="F:taste receptor activity"/>
    <property type="evidence" value="ECO:0007669"/>
    <property type="project" value="InterPro"/>
</dbReference>
<evidence type="ECO:0000256" key="7">
    <source>
        <dbReference type="ARBA" id="ARBA00023170"/>
    </source>
</evidence>
<dbReference type="InterPro" id="IPR009318">
    <property type="entry name" value="Gustatory_rcpt"/>
</dbReference>
<dbReference type="EMBL" id="OU892280">
    <property type="protein sequence ID" value="CAG9768450.1"/>
    <property type="molecule type" value="Genomic_DNA"/>
</dbReference>
<evidence type="ECO:0000313" key="9">
    <source>
        <dbReference type="EMBL" id="CAG9768450.1"/>
    </source>
</evidence>
<accession>A0A9N9QPL0</accession>
<protein>
    <recommendedName>
        <fullName evidence="11">Gustatory receptor</fullName>
    </recommendedName>
</protein>
<dbReference type="GO" id="GO:0005886">
    <property type="term" value="C:plasma membrane"/>
    <property type="evidence" value="ECO:0007669"/>
    <property type="project" value="UniProtKB-SubCell"/>
</dbReference>
<evidence type="ECO:0008006" key="11">
    <source>
        <dbReference type="Google" id="ProtNLM"/>
    </source>
</evidence>
<dbReference type="AlphaFoldDB" id="A0A9N9QPL0"/>
<organism evidence="9 10">
    <name type="scientific">Ceutorhynchus assimilis</name>
    <name type="common">cabbage seed weevil</name>
    <dbReference type="NCBI Taxonomy" id="467358"/>
    <lineage>
        <taxon>Eukaryota</taxon>
        <taxon>Metazoa</taxon>
        <taxon>Ecdysozoa</taxon>
        <taxon>Arthropoda</taxon>
        <taxon>Hexapoda</taxon>
        <taxon>Insecta</taxon>
        <taxon>Pterygota</taxon>
        <taxon>Neoptera</taxon>
        <taxon>Endopterygota</taxon>
        <taxon>Coleoptera</taxon>
        <taxon>Polyphaga</taxon>
        <taxon>Cucujiformia</taxon>
        <taxon>Curculionidae</taxon>
        <taxon>Ceutorhynchinae</taxon>
        <taxon>Ceutorhynchus</taxon>
    </lineage>
</organism>
<gene>
    <name evidence="9" type="ORF">CEUTPL_LOCUS8988</name>
</gene>
<dbReference type="Proteomes" id="UP001152799">
    <property type="component" value="Chromosome 4"/>
</dbReference>
<name>A0A9N9QPL0_9CUCU</name>
<sequence>MLIRKWCYVDDIFNKRYGYPKGIDKKIRFFTSIYFALAIGDHAIGISNRYFGLLQDFKGNYTAGMYYNRTFRDLFRYVEFSTPLGIYTSLITTQANLTWAFNDMFIILLSILLASRFKQISDKLAKEYQQPNTLYYWREIRQDYNKLCELCVDLNDTISMIVMTSYFQNLTFILIQLYYSFSNVSKRHLRLFRIKEKW</sequence>
<keyword evidence="10" id="KW-1185">Reference proteome</keyword>
<dbReference type="PANTHER" id="PTHR21421">
    <property type="entry name" value="GUSTATORY RECEPTOR"/>
    <property type="match status" value="1"/>
</dbReference>
<evidence type="ECO:0000256" key="8">
    <source>
        <dbReference type="SAM" id="Phobius"/>
    </source>
</evidence>
<keyword evidence="7" id="KW-0675">Receptor</keyword>
<evidence type="ECO:0000256" key="4">
    <source>
        <dbReference type="ARBA" id="ARBA00022692"/>
    </source>
</evidence>
<keyword evidence="4 8" id="KW-0812">Transmembrane</keyword>
<feature type="transmembrane region" description="Helical" evidence="8">
    <location>
        <begin position="97"/>
        <end position="114"/>
    </location>
</feature>
<evidence type="ECO:0000313" key="10">
    <source>
        <dbReference type="Proteomes" id="UP001152799"/>
    </source>
</evidence>
<evidence type="ECO:0000256" key="3">
    <source>
        <dbReference type="ARBA" id="ARBA00022475"/>
    </source>
</evidence>
<reference evidence="9" key="1">
    <citation type="submission" date="2022-01" db="EMBL/GenBank/DDBJ databases">
        <authorList>
            <person name="King R."/>
        </authorList>
    </citation>
    <scope>NUCLEOTIDE SEQUENCE</scope>
</reference>
<dbReference type="PANTHER" id="PTHR21421:SF29">
    <property type="entry name" value="GUSTATORY RECEPTOR 5A FOR TREHALOSE-RELATED"/>
    <property type="match status" value="1"/>
</dbReference>
<evidence type="ECO:0000256" key="2">
    <source>
        <dbReference type="ARBA" id="ARBA00005327"/>
    </source>
</evidence>
<evidence type="ECO:0000256" key="5">
    <source>
        <dbReference type="ARBA" id="ARBA00022989"/>
    </source>
</evidence>